<dbReference type="EMBL" id="BAABAE010000003">
    <property type="protein sequence ID" value="GAA3741098.1"/>
    <property type="molecule type" value="Genomic_DNA"/>
</dbReference>
<dbReference type="Gene3D" id="3.10.129.10">
    <property type="entry name" value="Hotdog Thioesterase"/>
    <property type="match status" value="1"/>
</dbReference>
<dbReference type="PANTHER" id="PTHR31793">
    <property type="entry name" value="4-HYDROXYBENZOYL-COA THIOESTERASE FAMILY MEMBER"/>
    <property type="match status" value="1"/>
</dbReference>
<protein>
    <submittedName>
        <fullName evidence="1">Thioesterase family protein</fullName>
    </submittedName>
</protein>
<reference evidence="2" key="1">
    <citation type="journal article" date="2019" name="Int. J. Syst. Evol. Microbiol.">
        <title>The Global Catalogue of Microorganisms (GCM) 10K type strain sequencing project: providing services to taxonomists for standard genome sequencing and annotation.</title>
        <authorList>
            <consortium name="The Broad Institute Genomics Platform"/>
            <consortium name="The Broad Institute Genome Sequencing Center for Infectious Disease"/>
            <person name="Wu L."/>
            <person name="Ma J."/>
        </authorList>
    </citation>
    <scope>NUCLEOTIDE SEQUENCE [LARGE SCALE GENOMIC DNA]</scope>
    <source>
        <strain evidence="2">JCM 16949</strain>
    </source>
</reference>
<dbReference type="InterPro" id="IPR029069">
    <property type="entry name" value="HotDog_dom_sf"/>
</dbReference>
<comment type="caution">
    <text evidence="1">The sequence shown here is derived from an EMBL/GenBank/DDBJ whole genome shotgun (WGS) entry which is preliminary data.</text>
</comment>
<keyword evidence="2" id="KW-1185">Reference proteome</keyword>
<gene>
    <name evidence="1" type="ORF">GCM10022239_16030</name>
</gene>
<dbReference type="Proteomes" id="UP001501004">
    <property type="component" value="Unassembled WGS sequence"/>
</dbReference>
<dbReference type="CDD" id="cd00586">
    <property type="entry name" value="4HBT"/>
    <property type="match status" value="1"/>
</dbReference>
<proteinExistence type="predicted"/>
<evidence type="ECO:0000313" key="1">
    <source>
        <dbReference type="EMBL" id="GAA3741098.1"/>
    </source>
</evidence>
<dbReference type="Pfam" id="PF13279">
    <property type="entry name" value="4HBT_2"/>
    <property type="match status" value="1"/>
</dbReference>
<accession>A0ABP7FJ66</accession>
<name>A0ABP7FJ66_9MICO</name>
<dbReference type="InterPro" id="IPR050563">
    <property type="entry name" value="4-hydroxybenzoyl-CoA_TE"/>
</dbReference>
<evidence type="ECO:0000313" key="2">
    <source>
        <dbReference type="Proteomes" id="UP001501004"/>
    </source>
</evidence>
<sequence length="175" mass="19260">MPRNRTAAPTASSPGTEPVRIHIPIPLRWGDLDAYNHVNNVQMMRILEEARVRAFWAPEVGEPAPTAVLRATAGSDTVTMIAGHLVEYVAPVEYHRDALDVQLWISAVGGASADIAYEVFSGGTLVVRAESTMVFIDAATQRPRRIADDERVAWEPYVGEPVVFKRDAKLRARGQ</sequence>
<organism evidence="1 2">
    <name type="scientific">Leifsonella bigeumensis</name>
    <dbReference type="NCBI Taxonomy" id="433643"/>
    <lineage>
        <taxon>Bacteria</taxon>
        <taxon>Bacillati</taxon>
        <taxon>Actinomycetota</taxon>
        <taxon>Actinomycetes</taxon>
        <taxon>Micrococcales</taxon>
        <taxon>Microbacteriaceae</taxon>
        <taxon>Leifsonella</taxon>
    </lineage>
</organism>
<dbReference type="PANTHER" id="PTHR31793:SF24">
    <property type="entry name" value="LONG-CHAIN ACYL-COA THIOESTERASE FADM"/>
    <property type="match status" value="1"/>
</dbReference>
<dbReference type="SUPFAM" id="SSF54637">
    <property type="entry name" value="Thioesterase/thiol ester dehydrase-isomerase"/>
    <property type="match status" value="1"/>
</dbReference>